<dbReference type="Proteomes" id="UP000275456">
    <property type="component" value="Unassembled WGS sequence"/>
</dbReference>
<keyword evidence="1 3" id="KW-0489">Methyltransferase</keyword>
<keyword evidence="3" id="KW-0862">Zinc</keyword>
<proteinExistence type="predicted"/>
<dbReference type="PROSITE" id="PS50970">
    <property type="entry name" value="HCY"/>
    <property type="match status" value="1"/>
</dbReference>
<evidence type="ECO:0000256" key="1">
    <source>
        <dbReference type="ARBA" id="ARBA00022603"/>
    </source>
</evidence>
<feature type="domain" description="Hcy-binding" evidence="5">
    <location>
        <begin position="27"/>
        <end position="330"/>
    </location>
</feature>
<evidence type="ECO:0000256" key="2">
    <source>
        <dbReference type="ARBA" id="ARBA00022679"/>
    </source>
</evidence>
<comment type="cofactor">
    <cofactor evidence="3">
        <name>Zn(2+)</name>
        <dbReference type="ChEBI" id="CHEBI:29105"/>
    </cofactor>
</comment>
<feature type="compositionally biased region" description="Basic residues" evidence="4">
    <location>
        <begin position="19"/>
        <end position="30"/>
    </location>
</feature>
<comment type="caution">
    <text evidence="6">The sequence shown here is derived from an EMBL/GenBank/DDBJ whole genome shotgun (WGS) entry which is preliminary data.</text>
</comment>
<evidence type="ECO:0000313" key="7">
    <source>
        <dbReference type="Proteomes" id="UP000275456"/>
    </source>
</evidence>
<gene>
    <name evidence="6" type="ORF">EDD26_0442</name>
</gene>
<protein>
    <submittedName>
        <fullName evidence="6">Homocysteine S-methyltransferase</fullName>
    </submittedName>
</protein>
<feature type="binding site" evidence="3">
    <location>
        <position position="247"/>
    </location>
    <ligand>
        <name>Zn(2+)</name>
        <dbReference type="ChEBI" id="CHEBI:29105"/>
    </ligand>
</feature>
<dbReference type="RefSeq" id="WP_245989706.1">
    <property type="nucleotide sequence ID" value="NZ_RKHJ01000001.1"/>
</dbReference>
<dbReference type="GO" id="GO:0046872">
    <property type="term" value="F:metal ion binding"/>
    <property type="evidence" value="ECO:0007669"/>
    <property type="project" value="UniProtKB-KW"/>
</dbReference>
<organism evidence="6 7">
    <name type="scientific">Agrococcus jenensis</name>
    <dbReference type="NCBI Taxonomy" id="46353"/>
    <lineage>
        <taxon>Bacteria</taxon>
        <taxon>Bacillati</taxon>
        <taxon>Actinomycetota</taxon>
        <taxon>Actinomycetes</taxon>
        <taxon>Micrococcales</taxon>
        <taxon>Microbacteriaceae</taxon>
        <taxon>Agrococcus</taxon>
    </lineage>
</organism>
<feature type="binding site" evidence="3">
    <location>
        <position position="315"/>
    </location>
    <ligand>
        <name>Zn(2+)</name>
        <dbReference type="ChEBI" id="CHEBI:29105"/>
    </ligand>
</feature>
<dbReference type="Gene3D" id="3.20.20.330">
    <property type="entry name" value="Homocysteine-binding-like domain"/>
    <property type="match status" value="1"/>
</dbReference>
<dbReference type="InterPro" id="IPR003726">
    <property type="entry name" value="HCY_dom"/>
</dbReference>
<keyword evidence="7" id="KW-1185">Reference proteome</keyword>
<accession>A0A3N2APV9</accession>
<sequence length="333" mass="35857">MSSMIPRAALPSLTEKPSTHHHVVPHRRTGRWPSPEHPFVTDGGLETDLIFRHGIDLPHFAAYPLLRSEHGRATLAAYFGEYAAIAAAVGAGLVLETATWRANPDWGARLGDARRALYDVNVLAVRHLQQLRESYVDLDAVLISGAIGPRADAYADVPPVDPDDARTYHEAQVDAFAEGGVDLVTAFTLSDPGEAIGIARAAYFHGLPAVIGFTVETDGRLRGGMTLREAVELVDRETDTVHFMVNCAHPQHVLRALDGGSWRERIAAVRYNASTRSHAELDAATTLDAGDIGELGRAHEQVRALLPSLSVVGGCCGTDSRHVAALWQAHATA</sequence>
<keyword evidence="3" id="KW-0479">Metal-binding</keyword>
<reference evidence="6 7" key="1">
    <citation type="submission" date="2018-11" db="EMBL/GenBank/DDBJ databases">
        <title>Sequencing the genomes of 1000 actinobacteria strains.</title>
        <authorList>
            <person name="Klenk H.-P."/>
        </authorList>
    </citation>
    <scope>NUCLEOTIDE SEQUENCE [LARGE SCALE GENOMIC DNA]</scope>
    <source>
        <strain evidence="6 7">DSM 9580</strain>
    </source>
</reference>
<keyword evidence="2 3" id="KW-0808">Transferase</keyword>
<feature type="binding site" evidence="3">
    <location>
        <position position="316"/>
    </location>
    <ligand>
        <name>Zn(2+)</name>
        <dbReference type="ChEBI" id="CHEBI:29105"/>
    </ligand>
</feature>
<dbReference type="PANTHER" id="PTHR11103:SF18">
    <property type="entry name" value="SLR1189 PROTEIN"/>
    <property type="match status" value="1"/>
</dbReference>
<dbReference type="SUPFAM" id="SSF82282">
    <property type="entry name" value="Homocysteine S-methyltransferase"/>
    <property type="match status" value="1"/>
</dbReference>
<feature type="region of interest" description="Disordered" evidence="4">
    <location>
        <begin position="1"/>
        <end position="37"/>
    </location>
</feature>
<dbReference type="InterPro" id="IPR036589">
    <property type="entry name" value="HCY_dom_sf"/>
</dbReference>
<evidence type="ECO:0000313" key="6">
    <source>
        <dbReference type="EMBL" id="ROR65083.1"/>
    </source>
</evidence>
<name>A0A3N2APV9_9MICO</name>
<dbReference type="AlphaFoldDB" id="A0A3N2APV9"/>
<dbReference type="EMBL" id="RKHJ01000001">
    <property type="protein sequence ID" value="ROR65083.1"/>
    <property type="molecule type" value="Genomic_DNA"/>
</dbReference>
<evidence type="ECO:0000256" key="4">
    <source>
        <dbReference type="SAM" id="MobiDB-lite"/>
    </source>
</evidence>
<dbReference type="PANTHER" id="PTHR11103">
    <property type="entry name" value="SLR1189 PROTEIN"/>
    <property type="match status" value="1"/>
</dbReference>
<dbReference type="Pfam" id="PF02574">
    <property type="entry name" value="S-methyl_trans"/>
    <property type="match status" value="1"/>
</dbReference>
<evidence type="ECO:0000259" key="5">
    <source>
        <dbReference type="PROSITE" id="PS50970"/>
    </source>
</evidence>
<evidence type="ECO:0000256" key="3">
    <source>
        <dbReference type="PROSITE-ProRule" id="PRU00333"/>
    </source>
</evidence>
<dbReference type="GO" id="GO:0032259">
    <property type="term" value="P:methylation"/>
    <property type="evidence" value="ECO:0007669"/>
    <property type="project" value="UniProtKB-KW"/>
</dbReference>
<dbReference type="GO" id="GO:0008168">
    <property type="term" value="F:methyltransferase activity"/>
    <property type="evidence" value="ECO:0007669"/>
    <property type="project" value="UniProtKB-UniRule"/>
</dbReference>